<feature type="domain" description="Protein kinase" evidence="6">
    <location>
        <begin position="39"/>
        <end position="449"/>
    </location>
</feature>
<protein>
    <recommendedName>
        <fullName evidence="6">Protein kinase domain-containing protein</fullName>
    </recommendedName>
</protein>
<dbReference type="OrthoDB" id="4062651at2759"/>
<dbReference type="InterPro" id="IPR000719">
    <property type="entry name" value="Prot_kinase_dom"/>
</dbReference>
<evidence type="ECO:0000313" key="8">
    <source>
        <dbReference type="Proteomes" id="UP000504636"/>
    </source>
</evidence>
<keyword evidence="2" id="KW-0547">Nucleotide-binding</keyword>
<dbReference type="InterPro" id="IPR011009">
    <property type="entry name" value="Kinase-like_dom_sf"/>
</dbReference>
<dbReference type="SUPFAM" id="SSF56112">
    <property type="entry name" value="Protein kinase-like (PK-like)"/>
    <property type="match status" value="1"/>
</dbReference>
<dbReference type="InterPro" id="IPR051681">
    <property type="entry name" value="Ser/Thr_Kinases-Pseudokinases"/>
</dbReference>
<dbReference type="GO" id="GO:0005524">
    <property type="term" value="F:ATP binding"/>
    <property type="evidence" value="ECO:0007669"/>
    <property type="project" value="UniProtKB-KW"/>
</dbReference>
<gene>
    <name evidence="7 9" type="ORF">BDZ99DRAFT_462673</name>
</gene>
<keyword evidence="4" id="KW-0067">ATP-binding</keyword>
<organism evidence="7">
    <name type="scientific">Mytilinidion resinicola</name>
    <dbReference type="NCBI Taxonomy" id="574789"/>
    <lineage>
        <taxon>Eukaryota</taxon>
        <taxon>Fungi</taxon>
        <taxon>Dikarya</taxon>
        <taxon>Ascomycota</taxon>
        <taxon>Pezizomycotina</taxon>
        <taxon>Dothideomycetes</taxon>
        <taxon>Pleosporomycetidae</taxon>
        <taxon>Mytilinidiales</taxon>
        <taxon>Mytilinidiaceae</taxon>
        <taxon>Mytilinidion</taxon>
    </lineage>
</organism>
<keyword evidence="3" id="KW-0418">Kinase</keyword>
<evidence type="ECO:0000313" key="9">
    <source>
        <dbReference type="RefSeq" id="XP_033577024.1"/>
    </source>
</evidence>
<feature type="region of interest" description="Disordered" evidence="5">
    <location>
        <begin position="407"/>
        <end position="427"/>
    </location>
</feature>
<dbReference type="PROSITE" id="PS50011">
    <property type="entry name" value="PROTEIN_KINASE_DOM"/>
    <property type="match status" value="1"/>
</dbReference>
<name>A0A6A6YMP1_9PEZI</name>
<evidence type="ECO:0000313" key="7">
    <source>
        <dbReference type="EMBL" id="KAF2810060.1"/>
    </source>
</evidence>
<evidence type="ECO:0000256" key="2">
    <source>
        <dbReference type="ARBA" id="ARBA00022741"/>
    </source>
</evidence>
<dbReference type="Proteomes" id="UP000504636">
    <property type="component" value="Unplaced"/>
</dbReference>
<evidence type="ECO:0000259" key="6">
    <source>
        <dbReference type="PROSITE" id="PS50011"/>
    </source>
</evidence>
<dbReference type="PANTHER" id="PTHR44329">
    <property type="entry name" value="SERINE/THREONINE-PROTEIN KINASE TNNI3K-RELATED"/>
    <property type="match status" value="1"/>
</dbReference>
<reference evidence="7 9" key="1">
    <citation type="journal article" date="2020" name="Stud. Mycol.">
        <title>101 Dothideomycetes genomes: a test case for predicting lifestyles and emergence of pathogens.</title>
        <authorList>
            <person name="Haridas S."/>
            <person name="Albert R."/>
            <person name="Binder M."/>
            <person name="Bloem J."/>
            <person name="Labutti K."/>
            <person name="Salamov A."/>
            <person name="Andreopoulos B."/>
            <person name="Baker S."/>
            <person name="Barry K."/>
            <person name="Bills G."/>
            <person name="Bluhm B."/>
            <person name="Cannon C."/>
            <person name="Castanera R."/>
            <person name="Culley D."/>
            <person name="Daum C."/>
            <person name="Ezra D."/>
            <person name="Gonzalez J."/>
            <person name="Henrissat B."/>
            <person name="Kuo A."/>
            <person name="Liang C."/>
            <person name="Lipzen A."/>
            <person name="Lutzoni F."/>
            <person name="Magnuson J."/>
            <person name="Mondo S."/>
            <person name="Nolan M."/>
            <person name="Ohm R."/>
            <person name="Pangilinan J."/>
            <person name="Park H.-J."/>
            <person name="Ramirez L."/>
            <person name="Alfaro M."/>
            <person name="Sun H."/>
            <person name="Tritt A."/>
            <person name="Yoshinaga Y."/>
            <person name="Zwiers L.-H."/>
            <person name="Turgeon B."/>
            <person name="Goodwin S."/>
            <person name="Spatafora J."/>
            <person name="Crous P."/>
            <person name="Grigoriev I."/>
        </authorList>
    </citation>
    <scope>NUCLEOTIDE SEQUENCE</scope>
    <source>
        <strain evidence="7 9">CBS 304.34</strain>
    </source>
</reference>
<reference evidence="9" key="2">
    <citation type="submission" date="2020-04" db="EMBL/GenBank/DDBJ databases">
        <authorList>
            <consortium name="NCBI Genome Project"/>
        </authorList>
    </citation>
    <scope>NUCLEOTIDE SEQUENCE</scope>
    <source>
        <strain evidence="9">CBS 304.34</strain>
    </source>
</reference>
<evidence type="ECO:0000256" key="4">
    <source>
        <dbReference type="ARBA" id="ARBA00022840"/>
    </source>
</evidence>
<dbReference type="AlphaFoldDB" id="A0A6A6YMP1"/>
<evidence type="ECO:0000256" key="1">
    <source>
        <dbReference type="ARBA" id="ARBA00022679"/>
    </source>
</evidence>
<sequence length="453" mass="51833">MPFGSRIVVNDIRANVDSMEIVPHPIYNIEQNWFSVKALQDIWHLDSARWPDVVDYADLQLQAQPHESITLVQIPSRRGGETLVFKSLVQDVKYMYHELKMLLTLKRHPNIIGAPLYVVTKKCRFGGKIGICGFILPFYPLGSLGKTLEESSREALSTPSMLRDRFRWARQIAQALLHIKDSPLGFYPDLKPDNVLLSPGTEGLDATLIDLEQRGGWYSWSPPEVRYIEYLEYIAARVECPPVRVKSLALLKSFIPGWKLPTQADRYRECTQGFSAAWLALEGKEREAAQVFMLGKLLWCIFEGTSSVNCGIGFDMFREQEASPPFPKFRDTPAKLRACIRACTAGAPEWDEQFRTIARRGTKYYAVERLSEPGELEGASPKETQEAAKRWWQEEVRSAKRFVEQKIRTRNSKDSKGPSEILARTEEQARQRPSLRIVLEQIEDAEIWLVNEV</sequence>
<proteinExistence type="predicted"/>
<dbReference type="PANTHER" id="PTHR44329:SF288">
    <property type="entry name" value="MITOGEN-ACTIVATED PROTEIN KINASE KINASE KINASE 20"/>
    <property type="match status" value="1"/>
</dbReference>
<dbReference type="GeneID" id="54460799"/>
<dbReference type="EMBL" id="MU003700">
    <property type="protein sequence ID" value="KAF2810060.1"/>
    <property type="molecule type" value="Genomic_DNA"/>
</dbReference>
<dbReference type="Gene3D" id="1.10.510.10">
    <property type="entry name" value="Transferase(Phosphotransferase) domain 1"/>
    <property type="match status" value="1"/>
</dbReference>
<evidence type="ECO:0000256" key="3">
    <source>
        <dbReference type="ARBA" id="ARBA00022777"/>
    </source>
</evidence>
<dbReference type="RefSeq" id="XP_033577024.1">
    <property type="nucleotide sequence ID" value="XM_033719906.1"/>
</dbReference>
<dbReference type="GO" id="GO:0004674">
    <property type="term" value="F:protein serine/threonine kinase activity"/>
    <property type="evidence" value="ECO:0007669"/>
    <property type="project" value="TreeGrafter"/>
</dbReference>
<keyword evidence="8" id="KW-1185">Reference proteome</keyword>
<keyword evidence="1" id="KW-0808">Transferase</keyword>
<accession>A0A6A6YMP1</accession>
<evidence type="ECO:0000256" key="5">
    <source>
        <dbReference type="SAM" id="MobiDB-lite"/>
    </source>
</evidence>
<reference evidence="9" key="3">
    <citation type="submission" date="2025-04" db="UniProtKB">
        <authorList>
            <consortium name="RefSeq"/>
        </authorList>
    </citation>
    <scope>IDENTIFICATION</scope>
    <source>
        <strain evidence="9">CBS 304.34</strain>
    </source>
</reference>